<evidence type="ECO:0000313" key="4">
    <source>
        <dbReference type="Proteomes" id="UP001199469"/>
    </source>
</evidence>
<dbReference type="Gene3D" id="3.40.50.720">
    <property type="entry name" value="NAD(P)-binding Rossmann-like Domain"/>
    <property type="match status" value="1"/>
</dbReference>
<dbReference type="SUPFAM" id="SSF55961">
    <property type="entry name" value="Bet v1-like"/>
    <property type="match status" value="1"/>
</dbReference>
<evidence type="ECO:0000256" key="1">
    <source>
        <dbReference type="SAM" id="MobiDB-lite"/>
    </source>
</evidence>
<dbReference type="PANTHER" id="PTHR12126:SF11">
    <property type="entry name" value="NADH DEHYDROGENASE [UBIQUINONE] 1 ALPHA SUBCOMPLEX SUBUNIT 9, MITOCHONDRIAL"/>
    <property type="match status" value="1"/>
</dbReference>
<dbReference type="InterPro" id="IPR021295">
    <property type="entry name" value="DUF2867"/>
</dbReference>
<name>A0ABS8PCE5_9PSEU</name>
<feature type="compositionally biased region" description="Basic and acidic residues" evidence="1">
    <location>
        <begin position="306"/>
        <end position="318"/>
    </location>
</feature>
<feature type="domain" description="NAD(P)-binding" evidence="2">
    <location>
        <begin position="7"/>
        <end position="116"/>
    </location>
</feature>
<comment type="caution">
    <text evidence="3">The sequence shown here is derived from an EMBL/GenBank/DDBJ whole genome shotgun (WGS) entry which is preliminary data.</text>
</comment>
<dbReference type="RefSeq" id="WP_230737710.1">
    <property type="nucleotide sequence ID" value="NZ_JAJNDB010000005.1"/>
</dbReference>
<evidence type="ECO:0000313" key="3">
    <source>
        <dbReference type="EMBL" id="MCD2195903.1"/>
    </source>
</evidence>
<gene>
    <name evidence="3" type="ORF">LQ327_21265</name>
</gene>
<evidence type="ECO:0000259" key="2">
    <source>
        <dbReference type="Pfam" id="PF13460"/>
    </source>
</evidence>
<protein>
    <submittedName>
        <fullName evidence="3">SDR family oxidoreductase</fullName>
    </submittedName>
</protein>
<dbReference type="Pfam" id="PF11066">
    <property type="entry name" value="DUF2867"/>
    <property type="match status" value="1"/>
</dbReference>
<dbReference type="PANTHER" id="PTHR12126">
    <property type="entry name" value="NADH-UBIQUINONE OXIDOREDUCTASE 39 KDA SUBUNIT-RELATED"/>
    <property type="match status" value="1"/>
</dbReference>
<feature type="region of interest" description="Disordered" evidence="1">
    <location>
        <begin position="306"/>
        <end position="337"/>
    </location>
</feature>
<proteinExistence type="predicted"/>
<accession>A0ABS8PCE5</accession>
<dbReference type="InterPro" id="IPR036291">
    <property type="entry name" value="NAD(P)-bd_dom_sf"/>
</dbReference>
<dbReference type="EMBL" id="JAJNDB010000005">
    <property type="protein sequence ID" value="MCD2195903.1"/>
    <property type="molecule type" value="Genomic_DNA"/>
</dbReference>
<dbReference type="SUPFAM" id="SSF51735">
    <property type="entry name" value="NAD(P)-binding Rossmann-fold domains"/>
    <property type="match status" value="1"/>
</dbReference>
<reference evidence="3 4" key="1">
    <citation type="submission" date="2021-11" db="EMBL/GenBank/DDBJ databases">
        <title>Draft genome sequence of Actinomycetospora sp. SF1 isolated from the rhizosphere soil.</title>
        <authorList>
            <person name="Duangmal K."/>
            <person name="Chantavorakit T."/>
        </authorList>
    </citation>
    <scope>NUCLEOTIDE SEQUENCE [LARGE SCALE GENOMIC DNA]</scope>
    <source>
        <strain evidence="3 4">TBRC 5722</strain>
    </source>
</reference>
<dbReference type="Proteomes" id="UP001199469">
    <property type="component" value="Unassembled WGS sequence"/>
</dbReference>
<keyword evidence="4" id="KW-1185">Reference proteome</keyword>
<dbReference type="InterPro" id="IPR016040">
    <property type="entry name" value="NAD(P)-bd_dom"/>
</dbReference>
<dbReference type="InterPro" id="IPR051207">
    <property type="entry name" value="ComplexI_NDUFA9_subunit"/>
</dbReference>
<sequence>MRCAVIGSTGYLGTRLVPRLLARGDEVTVLIRSPDKLALCAWADRVDVVPGELGGDPAALTRLVEGADVVIHLAHALGRSDFPERDRAAAEAVAGAAAGAGVGRLVYLGGLRPDDGDASRHLASRAEVADIFLASAVPTAALEASIVVGSGSASFEMIRYLAERVPVLPAISWLHHRTQPIAVDDVLHYLTAATELPAEVDRAFDVGGPDVITYLDLVQRYARIAGLPQRIAVPLPVPVPPGGPTVAAAAMELLSPLPRALVEPLVESLRHELVCDDSFAAATALMGPPPDGPTTYDAAVRAALGRRRDGSDPEERDPAPSSSASGDGLSATEAAEASWADAVARPAALALATDPAGSGGATWRWTTRADSRASARAVWGSLQRLGGDTGWYTPPGVFTALGWADQLLGGVGAYRGRPHGRDLVVGDVVDAWRVEAIEPERMLRLRADLRVPGRLWLSFTVVPQGEGARLEIEVGFRPSGLGGVAYGTALRVGAPLVFPSMARGIVGGASGL</sequence>
<dbReference type="Pfam" id="PF13460">
    <property type="entry name" value="NAD_binding_10"/>
    <property type="match status" value="1"/>
</dbReference>
<organism evidence="3 4">
    <name type="scientific">Actinomycetospora endophytica</name>
    <dbReference type="NCBI Taxonomy" id="2291215"/>
    <lineage>
        <taxon>Bacteria</taxon>
        <taxon>Bacillati</taxon>
        <taxon>Actinomycetota</taxon>
        <taxon>Actinomycetes</taxon>
        <taxon>Pseudonocardiales</taxon>
        <taxon>Pseudonocardiaceae</taxon>
        <taxon>Actinomycetospora</taxon>
    </lineage>
</organism>